<protein>
    <submittedName>
        <fullName evidence="4">Oxidoreductase DltE</fullName>
    </submittedName>
</protein>
<dbReference type="Pfam" id="PF00106">
    <property type="entry name" value="adh_short"/>
    <property type="match status" value="1"/>
</dbReference>
<accession>A0A916YW01</accession>
<dbReference type="Proteomes" id="UP000609064">
    <property type="component" value="Unassembled WGS sequence"/>
</dbReference>
<dbReference type="PRINTS" id="PR00081">
    <property type="entry name" value="GDHRDH"/>
</dbReference>
<dbReference type="PANTHER" id="PTHR44169">
    <property type="entry name" value="NADPH-DEPENDENT 1-ACYLDIHYDROXYACETONE PHOSPHATE REDUCTASE"/>
    <property type="match status" value="1"/>
</dbReference>
<evidence type="ECO:0000313" key="4">
    <source>
        <dbReference type="EMBL" id="GGD63621.1"/>
    </source>
</evidence>
<sequence length="245" mass="26779">MKSSGNTILITGGTAGIGLELVRQFYQLNNRLIVTSSNAENLEKLKITFPNILTIVCNLASESDVKALVNTCFSQHNDINILINNAGVQYNYDWKTEVDGFQKIADEIAINLTSPMQLAYGLLPILLNQKQAAIINVSSGLAYAPKASAPIYCATKAAIHNGTKALRYQLAGTTTKVFEIIPPLVSTAMTEGRGKGKISPQQLVDEFMKNFERDIFESNIGKTKLLRFIQRVSPALADRIMKGGL</sequence>
<dbReference type="InterPro" id="IPR002347">
    <property type="entry name" value="SDR_fam"/>
</dbReference>
<dbReference type="RefSeq" id="WP_188766877.1">
    <property type="nucleotide sequence ID" value="NZ_BMKK01000005.1"/>
</dbReference>
<dbReference type="SUPFAM" id="SSF51735">
    <property type="entry name" value="NAD(P)-binding Rossmann-fold domains"/>
    <property type="match status" value="1"/>
</dbReference>
<proteinExistence type="inferred from homology"/>
<keyword evidence="2" id="KW-0560">Oxidoreductase</keyword>
<dbReference type="InterPro" id="IPR036291">
    <property type="entry name" value="NAD(P)-bd_dom_sf"/>
</dbReference>
<gene>
    <name evidence="4" type="primary">dltE</name>
    <name evidence="4" type="ORF">GCM10011514_29560</name>
</gene>
<keyword evidence="5" id="KW-1185">Reference proteome</keyword>
<organism evidence="4 5">
    <name type="scientific">Emticicia aquatilis</name>
    <dbReference type="NCBI Taxonomy" id="1537369"/>
    <lineage>
        <taxon>Bacteria</taxon>
        <taxon>Pseudomonadati</taxon>
        <taxon>Bacteroidota</taxon>
        <taxon>Cytophagia</taxon>
        <taxon>Cytophagales</taxon>
        <taxon>Leadbetterellaceae</taxon>
        <taxon>Emticicia</taxon>
    </lineage>
</organism>
<dbReference type="Gene3D" id="3.40.50.720">
    <property type="entry name" value="NAD(P)-binding Rossmann-like Domain"/>
    <property type="match status" value="1"/>
</dbReference>
<dbReference type="AlphaFoldDB" id="A0A916YW01"/>
<evidence type="ECO:0000256" key="3">
    <source>
        <dbReference type="RuleBase" id="RU000363"/>
    </source>
</evidence>
<comment type="caution">
    <text evidence="4">The sequence shown here is derived from an EMBL/GenBank/DDBJ whole genome shotgun (WGS) entry which is preliminary data.</text>
</comment>
<comment type="similarity">
    <text evidence="1 3">Belongs to the short-chain dehydrogenases/reductases (SDR) family.</text>
</comment>
<evidence type="ECO:0000256" key="1">
    <source>
        <dbReference type="ARBA" id="ARBA00006484"/>
    </source>
</evidence>
<name>A0A916YW01_9BACT</name>
<reference evidence="4" key="2">
    <citation type="submission" date="2020-09" db="EMBL/GenBank/DDBJ databases">
        <authorList>
            <person name="Sun Q."/>
            <person name="Zhou Y."/>
        </authorList>
    </citation>
    <scope>NUCLEOTIDE SEQUENCE</scope>
    <source>
        <strain evidence="4">CGMCC 1.15958</strain>
    </source>
</reference>
<reference evidence="4" key="1">
    <citation type="journal article" date="2014" name="Int. J. Syst. Evol. Microbiol.">
        <title>Complete genome sequence of Corynebacterium casei LMG S-19264T (=DSM 44701T), isolated from a smear-ripened cheese.</title>
        <authorList>
            <consortium name="US DOE Joint Genome Institute (JGI-PGF)"/>
            <person name="Walter F."/>
            <person name="Albersmeier A."/>
            <person name="Kalinowski J."/>
            <person name="Ruckert C."/>
        </authorList>
    </citation>
    <scope>NUCLEOTIDE SEQUENCE</scope>
    <source>
        <strain evidence="4">CGMCC 1.15958</strain>
    </source>
</reference>
<evidence type="ECO:0000313" key="5">
    <source>
        <dbReference type="Proteomes" id="UP000609064"/>
    </source>
</evidence>
<dbReference type="PANTHER" id="PTHR44169:SF6">
    <property type="entry name" value="NADPH-DEPENDENT 1-ACYLDIHYDROXYACETONE PHOSPHATE REDUCTASE"/>
    <property type="match status" value="1"/>
</dbReference>
<dbReference type="PRINTS" id="PR00080">
    <property type="entry name" value="SDRFAMILY"/>
</dbReference>
<dbReference type="GO" id="GO:0016491">
    <property type="term" value="F:oxidoreductase activity"/>
    <property type="evidence" value="ECO:0007669"/>
    <property type="project" value="UniProtKB-KW"/>
</dbReference>
<dbReference type="EMBL" id="BMKK01000005">
    <property type="protein sequence ID" value="GGD63621.1"/>
    <property type="molecule type" value="Genomic_DNA"/>
</dbReference>
<evidence type="ECO:0000256" key="2">
    <source>
        <dbReference type="ARBA" id="ARBA00023002"/>
    </source>
</evidence>